<name>A0A5N5QAM8_9AGAM</name>
<gene>
    <name evidence="2" type="ORF">CTheo_8111</name>
</gene>
<dbReference type="EMBL" id="SSOP01000452">
    <property type="protein sequence ID" value="KAB5588447.1"/>
    <property type="molecule type" value="Genomic_DNA"/>
</dbReference>
<keyword evidence="3" id="KW-1185">Reference proteome</keyword>
<dbReference type="Proteomes" id="UP000383932">
    <property type="component" value="Unassembled WGS sequence"/>
</dbReference>
<reference evidence="2 3" key="1">
    <citation type="journal article" date="2019" name="Fungal Biol. Biotechnol.">
        <title>Draft genome sequence of fastidious pathogen Ceratobasidium theobromae, which causes vascular-streak dieback in Theobroma cacao.</title>
        <authorList>
            <person name="Ali S.S."/>
            <person name="Asman A."/>
            <person name="Shao J."/>
            <person name="Firmansyah A.P."/>
            <person name="Susilo A.W."/>
            <person name="Rosmana A."/>
            <person name="McMahon P."/>
            <person name="Junaid M."/>
            <person name="Guest D."/>
            <person name="Kheng T.Y."/>
            <person name="Meinhardt L.W."/>
            <person name="Bailey B.A."/>
        </authorList>
    </citation>
    <scope>NUCLEOTIDE SEQUENCE [LARGE SCALE GENOMIC DNA]</scope>
    <source>
        <strain evidence="2 3">CT2</strain>
    </source>
</reference>
<feature type="coiled-coil region" evidence="1">
    <location>
        <begin position="138"/>
        <end position="165"/>
    </location>
</feature>
<dbReference type="AlphaFoldDB" id="A0A5N5QAM8"/>
<evidence type="ECO:0000313" key="3">
    <source>
        <dbReference type="Proteomes" id="UP000383932"/>
    </source>
</evidence>
<keyword evidence="1" id="KW-0175">Coiled coil</keyword>
<accession>A0A5N5QAM8</accession>
<organism evidence="2 3">
    <name type="scientific">Ceratobasidium theobromae</name>
    <dbReference type="NCBI Taxonomy" id="1582974"/>
    <lineage>
        <taxon>Eukaryota</taxon>
        <taxon>Fungi</taxon>
        <taxon>Dikarya</taxon>
        <taxon>Basidiomycota</taxon>
        <taxon>Agaricomycotina</taxon>
        <taxon>Agaricomycetes</taxon>
        <taxon>Cantharellales</taxon>
        <taxon>Ceratobasidiaceae</taxon>
        <taxon>Ceratobasidium</taxon>
    </lineage>
</organism>
<evidence type="ECO:0000256" key="1">
    <source>
        <dbReference type="SAM" id="Coils"/>
    </source>
</evidence>
<proteinExistence type="predicted"/>
<protein>
    <submittedName>
        <fullName evidence="2">Uncharacterized protein</fullName>
    </submittedName>
</protein>
<evidence type="ECO:0000313" key="2">
    <source>
        <dbReference type="EMBL" id="KAB5588447.1"/>
    </source>
</evidence>
<comment type="caution">
    <text evidence="2">The sequence shown here is derived from an EMBL/GenBank/DDBJ whole genome shotgun (WGS) entry which is preliminary data.</text>
</comment>
<sequence>MPGALRRIPATPPSSPSTIDLVSDDDMDIADSLQQANDANLGERGNDEHYAQVADAGGALPHSAPPVDGPAWGNDNLALITPADVEDLAYEDYRNLLDPLYRDYMLLIEQLVEQNEAQWARQYREYQQRAHRIASSWRRTEQQKVQELERLLDEIKEVHAIVQSAVRVHAHQIVQDFHSRKRELRRRYDIPDHRHP</sequence>